<gene>
    <name evidence="1" type="ORF">FA15DRAFT_657122</name>
</gene>
<reference evidence="1 2" key="1">
    <citation type="journal article" date="2019" name="Nat. Ecol. Evol.">
        <title>Megaphylogeny resolves global patterns of mushroom evolution.</title>
        <authorList>
            <person name="Varga T."/>
            <person name="Krizsan K."/>
            <person name="Foldi C."/>
            <person name="Dima B."/>
            <person name="Sanchez-Garcia M."/>
            <person name="Sanchez-Ramirez S."/>
            <person name="Szollosi G.J."/>
            <person name="Szarkandi J.G."/>
            <person name="Papp V."/>
            <person name="Albert L."/>
            <person name="Andreopoulos W."/>
            <person name="Angelini C."/>
            <person name="Antonin V."/>
            <person name="Barry K.W."/>
            <person name="Bougher N.L."/>
            <person name="Buchanan P."/>
            <person name="Buyck B."/>
            <person name="Bense V."/>
            <person name="Catcheside P."/>
            <person name="Chovatia M."/>
            <person name="Cooper J."/>
            <person name="Damon W."/>
            <person name="Desjardin D."/>
            <person name="Finy P."/>
            <person name="Geml J."/>
            <person name="Haridas S."/>
            <person name="Hughes K."/>
            <person name="Justo A."/>
            <person name="Karasinski D."/>
            <person name="Kautmanova I."/>
            <person name="Kiss B."/>
            <person name="Kocsube S."/>
            <person name="Kotiranta H."/>
            <person name="LaButti K.M."/>
            <person name="Lechner B.E."/>
            <person name="Liimatainen K."/>
            <person name="Lipzen A."/>
            <person name="Lukacs Z."/>
            <person name="Mihaltcheva S."/>
            <person name="Morgado L.N."/>
            <person name="Niskanen T."/>
            <person name="Noordeloos M.E."/>
            <person name="Ohm R.A."/>
            <person name="Ortiz-Santana B."/>
            <person name="Ovrebo C."/>
            <person name="Racz N."/>
            <person name="Riley R."/>
            <person name="Savchenko A."/>
            <person name="Shiryaev A."/>
            <person name="Soop K."/>
            <person name="Spirin V."/>
            <person name="Szebenyi C."/>
            <person name="Tomsovsky M."/>
            <person name="Tulloss R.E."/>
            <person name="Uehling J."/>
            <person name="Grigoriev I.V."/>
            <person name="Vagvolgyi C."/>
            <person name="Papp T."/>
            <person name="Martin F.M."/>
            <person name="Miettinen O."/>
            <person name="Hibbett D.S."/>
            <person name="Nagy L.G."/>
        </authorList>
    </citation>
    <scope>NUCLEOTIDE SEQUENCE [LARGE SCALE GENOMIC DNA]</scope>
    <source>
        <strain evidence="1 2">CBS 121175</strain>
    </source>
</reference>
<evidence type="ECO:0000313" key="2">
    <source>
        <dbReference type="Proteomes" id="UP000307440"/>
    </source>
</evidence>
<organism evidence="1 2">
    <name type="scientific">Coprinopsis marcescibilis</name>
    <name type="common">Agaric fungus</name>
    <name type="synonym">Psathyrella marcescibilis</name>
    <dbReference type="NCBI Taxonomy" id="230819"/>
    <lineage>
        <taxon>Eukaryota</taxon>
        <taxon>Fungi</taxon>
        <taxon>Dikarya</taxon>
        <taxon>Basidiomycota</taxon>
        <taxon>Agaricomycotina</taxon>
        <taxon>Agaricomycetes</taxon>
        <taxon>Agaricomycetidae</taxon>
        <taxon>Agaricales</taxon>
        <taxon>Agaricineae</taxon>
        <taxon>Psathyrellaceae</taxon>
        <taxon>Coprinopsis</taxon>
    </lineage>
</organism>
<dbReference type="InterPro" id="IPR032710">
    <property type="entry name" value="NTF2-like_dom_sf"/>
</dbReference>
<proteinExistence type="predicted"/>
<protein>
    <submittedName>
        <fullName evidence="1">Uncharacterized protein</fullName>
    </submittedName>
</protein>
<accession>A0A5C3KRQ5</accession>
<dbReference type="AlphaFoldDB" id="A0A5C3KRQ5"/>
<dbReference type="EMBL" id="ML210229">
    <property type="protein sequence ID" value="TFK22917.1"/>
    <property type="molecule type" value="Genomic_DNA"/>
</dbReference>
<name>A0A5C3KRQ5_COPMA</name>
<sequence>MRVDLPPDNPYANVPELAKLYDKGKELIQKGSLLVESKNIAGAADCYRDDAVIQFCNLPPTQPTRASKENLLRWVFNMCENIEAHIKGVNLADGQIVSEFNQVCHFKDGTTEVLPIVVTIRGDSALLETGKIGDMVLAGDFSTILPKAVLYAGPVPEVW</sequence>
<dbReference type="SUPFAM" id="SSF54427">
    <property type="entry name" value="NTF2-like"/>
    <property type="match status" value="1"/>
</dbReference>
<dbReference type="OrthoDB" id="10632906at2759"/>
<evidence type="ECO:0000313" key="1">
    <source>
        <dbReference type="EMBL" id="TFK22917.1"/>
    </source>
</evidence>
<dbReference type="Proteomes" id="UP000307440">
    <property type="component" value="Unassembled WGS sequence"/>
</dbReference>
<keyword evidence="2" id="KW-1185">Reference proteome</keyword>